<feature type="binding site" evidence="7">
    <location>
        <position position="199"/>
    </location>
    <ligand>
        <name>ATP</name>
        <dbReference type="ChEBI" id="CHEBI:30616"/>
    </ligand>
</feature>
<organism evidence="10 11">
    <name type="scientific">Gracilariopsis chorda</name>
    <dbReference type="NCBI Taxonomy" id="448386"/>
    <lineage>
        <taxon>Eukaryota</taxon>
        <taxon>Rhodophyta</taxon>
        <taxon>Florideophyceae</taxon>
        <taxon>Rhodymeniophycidae</taxon>
        <taxon>Gracilariales</taxon>
        <taxon>Gracilariaceae</taxon>
        <taxon>Gracilariopsis</taxon>
    </lineage>
</organism>
<dbReference type="EMBL" id="NBIV01000014">
    <property type="protein sequence ID" value="PXF48389.1"/>
    <property type="molecule type" value="Genomic_DNA"/>
</dbReference>
<dbReference type="Proteomes" id="UP000247409">
    <property type="component" value="Unassembled WGS sequence"/>
</dbReference>
<gene>
    <name evidence="10" type="ORF">BWQ96_01849</name>
</gene>
<keyword evidence="6 7" id="KW-0067">ATP-binding</keyword>
<feature type="region of interest" description="Disordered" evidence="8">
    <location>
        <begin position="1"/>
        <end position="37"/>
    </location>
</feature>
<dbReference type="GO" id="GO:0004674">
    <property type="term" value="F:protein serine/threonine kinase activity"/>
    <property type="evidence" value="ECO:0007669"/>
    <property type="project" value="UniProtKB-KW"/>
</dbReference>
<dbReference type="PROSITE" id="PS00107">
    <property type="entry name" value="PROTEIN_KINASE_ATP"/>
    <property type="match status" value="1"/>
</dbReference>
<accession>A0A2V3J1Z6</accession>
<dbReference type="CDD" id="cd05123">
    <property type="entry name" value="STKc_AGC"/>
    <property type="match status" value="1"/>
</dbReference>
<keyword evidence="4 7" id="KW-0547">Nucleotide-binding</keyword>
<dbReference type="InterPro" id="IPR011009">
    <property type="entry name" value="Kinase-like_dom_sf"/>
</dbReference>
<feature type="compositionally biased region" description="Pro residues" evidence="8">
    <location>
        <begin position="23"/>
        <end position="35"/>
    </location>
</feature>
<evidence type="ECO:0000256" key="1">
    <source>
        <dbReference type="ARBA" id="ARBA00022527"/>
    </source>
</evidence>
<protein>
    <submittedName>
        <fullName evidence="10">Protein kinase C alpha type</fullName>
    </submittedName>
</protein>
<dbReference type="Gene3D" id="1.10.510.10">
    <property type="entry name" value="Transferase(Phosphotransferase) domain 1"/>
    <property type="match status" value="1"/>
</dbReference>
<dbReference type="PROSITE" id="PS50011">
    <property type="entry name" value="PROTEIN_KINASE_DOM"/>
    <property type="match status" value="1"/>
</dbReference>
<dbReference type="Pfam" id="PF00069">
    <property type="entry name" value="Pkinase"/>
    <property type="match status" value="1"/>
</dbReference>
<dbReference type="SUPFAM" id="SSF56112">
    <property type="entry name" value="Protein kinase-like (PK-like)"/>
    <property type="match status" value="1"/>
</dbReference>
<dbReference type="STRING" id="448386.A0A2V3J1Z6"/>
<feature type="domain" description="Protein kinase" evidence="9">
    <location>
        <begin position="170"/>
        <end position="429"/>
    </location>
</feature>
<reference evidence="10 11" key="1">
    <citation type="journal article" date="2018" name="Mol. Biol. Evol.">
        <title>Analysis of the draft genome of the red seaweed Gracilariopsis chorda provides insights into genome size evolution in Rhodophyta.</title>
        <authorList>
            <person name="Lee J."/>
            <person name="Yang E.C."/>
            <person name="Graf L."/>
            <person name="Yang J.H."/>
            <person name="Qiu H."/>
            <person name="Zel Zion U."/>
            <person name="Chan C.X."/>
            <person name="Stephens T.G."/>
            <person name="Weber A.P.M."/>
            <person name="Boo G.H."/>
            <person name="Boo S.M."/>
            <person name="Kim K.M."/>
            <person name="Shin Y."/>
            <person name="Jung M."/>
            <person name="Lee S.J."/>
            <person name="Yim H.S."/>
            <person name="Lee J.H."/>
            <person name="Bhattacharya D."/>
            <person name="Yoon H.S."/>
        </authorList>
    </citation>
    <scope>NUCLEOTIDE SEQUENCE [LARGE SCALE GENOMIC DNA]</scope>
    <source>
        <strain evidence="10 11">SKKU-2015</strain>
        <tissue evidence="10">Whole body</tissue>
    </source>
</reference>
<evidence type="ECO:0000256" key="8">
    <source>
        <dbReference type="SAM" id="MobiDB-lite"/>
    </source>
</evidence>
<dbReference type="InterPro" id="IPR008271">
    <property type="entry name" value="Ser/Thr_kinase_AS"/>
</dbReference>
<dbReference type="FunFam" id="1.10.510.10:FF:000048">
    <property type="entry name" value="Protein kinase C"/>
    <property type="match status" value="1"/>
</dbReference>
<dbReference type="Gene3D" id="3.30.200.20">
    <property type="entry name" value="Phosphorylase Kinase, domain 1"/>
    <property type="match status" value="1"/>
</dbReference>
<dbReference type="GO" id="GO:0005524">
    <property type="term" value="F:ATP binding"/>
    <property type="evidence" value="ECO:0007669"/>
    <property type="project" value="UniProtKB-UniRule"/>
</dbReference>
<feature type="compositionally biased region" description="Pro residues" evidence="8">
    <location>
        <begin position="475"/>
        <end position="484"/>
    </location>
</feature>
<keyword evidence="3" id="KW-0808">Transferase</keyword>
<sequence length="647" mass="70134">MAASATLHQTRSLPRAPLRQRPAPAPAAPAPPTIPPLRRSLNLRTRLYRAPTDRVHHDALSLLERIPPTLTASALVKCARHPLFARSDRLWLELRSTLVLLTADSAHFVGLFSLHACSIRRSANAPVLKICRAASSHCVCIRFDDDHTAAIWHTALNNATTQRNVAISDFEFISPIGKGASAKVFLVADRKTGQKLALKVLDKARVFESKTALRHALHERLALQMVDGHPFFSRLKYAFQTRTHLYLAIHFYDGGDLHQYLTTHSGRLSEPQVKSVAAQVLLALEHLHSLGFVYRDLKPENVLLDSHGHVRLADFGLCKFLPDTSLTNTICGTHTYAAPEMLSVRNYGKSVDLWAFGVFVYHMLRGRTPYEARELDQVIANMNNRRIRFSSSTSGQLVNMVKRLLDWNPDTRLGCGPSGCAQVREHPFFHGTDWHKVLSRQPAGTALFADSPRSSASDGIGATGPSGAHRDTSASPPPPPPPSANLPAAAGSCAAALAANQAGETPSTLIMTDEYAHMDALDEGATHAMGAARGASGVSDGALRAGTDAHSRGAHTSLRERMKAACAVQDDLRNFDMREWGKISVDQDYDDVEYGDHALWPVARARRKVLDDEWLIVGYAYCSAGPDDAGEGGGGGGDVGGGAGARA</sequence>
<evidence type="ECO:0000256" key="7">
    <source>
        <dbReference type="PROSITE-ProRule" id="PRU10141"/>
    </source>
</evidence>
<evidence type="ECO:0000313" key="10">
    <source>
        <dbReference type="EMBL" id="PXF48389.1"/>
    </source>
</evidence>
<name>A0A2V3J1Z6_9FLOR</name>
<evidence type="ECO:0000259" key="9">
    <source>
        <dbReference type="PROSITE" id="PS50011"/>
    </source>
</evidence>
<dbReference type="PANTHER" id="PTHR24351">
    <property type="entry name" value="RIBOSOMAL PROTEIN S6 KINASE"/>
    <property type="match status" value="1"/>
</dbReference>
<feature type="compositionally biased region" description="Low complexity" evidence="8">
    <location>
        <begin position="11"/>
        <end position="22"/>
    </location>
</feature>
<keyword evidence="5 10" id="KW-0418">Kinase</keyword>
<evidence type="ECO:0000256" key="5">
    <source>
        <dbReference type="ARBA" id="ARBA00022777"/>
    </source>
</evidence>
<evidence type="ECO:0000256" key="2">
    <source>
        <dbReference type="ARBA" id="ARBA00022553"/>
    </source>
</evidence>
<keyword evidence="11" id="KW-1185">Reference proteome</keyword>
<keyword evidence="2" id="KW-0597">Phosphoprotein</keyword>
<comment type="caution">
    <text evidence="10">The sequence shown here is derived from an EMBL/GenBank/DDBJ whole genome shotgun (WGS) entry which is preliminary data.</text>
</comment>
<dbReference type="SMART" id="SM00220">
    <property type="entry name" value="S_TKc"/>
    <property type="match status" value="1"/>
</dbReference>
<evidence type="ECO:0000313" key="11">
    <source>
        <dbReference type="Proteomes" id="UP000247409"/>
    </source>
</evidence>
<evidence type="ECO:0000256" key="4">
    <source>
        <dbReference type="ARBA" id="ARBA00022741"/>
    </source>
</evidence>
<evidence type="ECO:0000256" key="6">
    <source>
        <dbReference type="ARBA" id="ARBA00022840"/>
    </source>
</evidence>
<dbReference type="AlphaFoldDB" id="A0A2V3J1Z6"/>
<proteinExistence type="predicted"/>
<dbReference type="OrthoDB" id="432483at2759"/>
<dbReference type="InterPro" id="IPR000719">
    <property type="entry name" value="Prot_kinase_dom"/>
</dbReference>
<dbReference type="InterPro" id="IPR017441">
    <property type="entry name" value="Protein_kinase_ATP_BS"/>
</dbReference>
<keyword evidence="1" id="KW-0723">Serine/threonine-protein kinase</keyword>
<dbReference type="InterPro" id="IPR045270">
    <property type="entry name" value="STKc_AGC"/>
</dbReference>
<dbReference type="PROSITE" id="PS00108">
    <property type="entry name" value="PROTEIN_KINASE_ST"/>
    <property type="match status" value="1"/>
</dbReference>
<feature type="compositionally biased region" description="Polar residues" evidence="8">
    <location>
        <begin position="1"/>
        <end position="10"/>
    </location>
</feature>
<feature type="region of interest" description="Disordered" evidence="8">
    <location>
        <begin position="447"/>
        <end position="489"/>
    </location>
</feature>
<evidence type="ECO:0000256" key="3">
    <source>
        <dbReference type="ARBA" id="ARBA00022679"/>
    </source>
</evidence>